<dbReference type="Proteomes" id="UP001162480">
    <property type="component" value="Chromosome 1"/>
</dbReference>
<gene>
    <name evidence="1" type="ORF">OCTVUL_1B014926</name>
</gene>
<protein>
    <submittedName>
        <fullName evidence="1">Uncharacterized protein</fullName>
    </submittedName>
</protein>
<evidence type="ECO:0000313" key="1">
    <source>
        <dbReference type="EMBL" id="CAI9714897.1"/>
    </source>
</evidence>
<dbReference type="AlphaFoldDB" id="A0AA36AH31"/>
<keyword evidence="2" id="KW-1185">Reference proteome</keyword>
<organism evidence="1 2">
    <name type="scientific">Octopus vulgaris</name>
    <name type="common">Common octopus</name>
    <dbReference type="NCBI Taxonomy" id="6645"/>
    <lineage>
        <taxon>Eukaryota</taxon>
        <taxon>Metazoa</taxon>
        <taxon>Spiralia</taxon>
        <taxon>Lophotrochozoa</taxon>
        <taxon>Mollusca</taxon>
        <taxon>Cephalopoda</taxon>
        <taxon>Coleoidea</taxon>
        <taxon>Octopodiformes</taxon>
        <taxon>Octopoda</taxon>
        <taxon>Incirrata</taxon>
        <taxon>Octopodidae</taxon>
        <taxon>Octopus</taxon>
    </lineage>
</organism>
<sequence>MYPLLINPRLSPIPSFSTVTLNKEPPVSSPELVSLASAFIHLKTSTLPMSSISKPYQIHTPVPYAKIGTFSLLIIPLRYLFIPCPKQFFLTSIIIHNKALSIYVHRFMQYLIT</sequence>
<reference evidence="1" key="1">
    <citation type="submission" date="2023-08" db="EMBL/GenBank/DDBJ databases">
        <authorList>
            <person name="Alioto T."/>
            <person name="Alioto T."/>
            <person name="Gomez Garrido J."/>
        </authorList>
    </citation>
    <scope>NUCLEOTIDE SEQUENCE</scope>
</reference>
<accession>A0AA36AH31</accession>
<proteinExistence type="predicted"/>
<evidence type="ECO:0000313" key="2">
    <source>
        <dbReference type="Proteomes" id="UP001162480"/>
    </source>
</evidence>
<dbReference type="EMBL" id="OX597814">
    <property type="protein sequence ID" value="CAI9714897.1"/>
    <property type="molecule type" value="Genomic_DNA"/>
</dbReference>
<name>A0AA36AH31_OCTVU</name>